<reference evidence="5" key="1">
    <citation type="journal article" date="2019" name="Int. J. Syst. Evol. Microbiol.">
        <title>The Global Catalogue of Microorganisms (GCM) 10K type strain sequencing project: providing services to taxonomists for standard genome sequencing and annotation.</title>
        <authorList>
            <consortium name="The Broad Institute Genomics Platform"/>
            <consortium name="The Broad Institute Genome Sequencing Center for Infectious Disease"/>
            <person name="Wu L."/>
            <person name="Ma J."/>
        </authorList>
    </citation>
    <scope>NUCLEOTIDE SEQUENCE [LARGE SCALE GENOMIC DNA]</scope>
    <source>
        <strain evidence="5">CGMCC 1.10131</strain>
    </source>
</reference>
<evidence type="ECO:0000313" key="5">
    <source>
        <dbReference type="Proteomes" id="UP000651977"/>
    </source>
</evidence>
<dbReference type="PANTHER" id="PTHR45138">
    <property type="entry name" value="REGULATORY COMPONENTS OF SENSORY TRANSDUCTION SYSTEM"/>
    <property type="match status" value="1"/>
</dbReference>
<dbReference type="InterPro" id="IPR050469">
    <property type="entry name" value="Diguanylate_Cyclase"/>
</dbReference>
<name>A0ABQ1HZ18_9ALTE</name>
<dbReference type="EC" id="2.7.7.65" evidence="1"/>
<accession>A0ABQ1HZ18</accession>
<dbReference type="RefSeq" id="WP_055731438.1">
    <property type="nucleotide sequence ID" value="NZ_BMDY01000002.1"/>
</dbReference>
<gene>
    <name evidence="4" type="ORF">GCM10007414_04090</name>
</gene>
<evidence type="ECO:0000313" key="4">
    <source>
        <dbReference type="EMBL" id="GGA94552.1"/>
    </source>
</evidence>
<dbReference type="SUPFAM" id="SSF55073">
    <property type="entry name" value="Nucleotide cyclase"/>
    <property type="match status" value="1"/>
</dbReference>
<organism evidence="4 5">
    <name type="scientific">Agarivorans gilvus</name>
    <dbReference type="NCBI Taxonomy" id="680279"/>
    <lineage>
        <taxon>Bacteria</taxon>
        <taxon>Pseudomonadati</taxon>
        <taxon>Pseudomonadota</taxon>
        <taxon>Gammaproteobacteria</taxon>
        <taxon>Alteromonadales</taxon>
        <taxon>Alteromonadaceae</taxon>
        <taxon>Agarivorans</taxon>
    </lineage>
</organism>
<dbReference type="InterPro" id="IPR043128">
    <property type="entry name" value="Rev_trsase/Diguanyl_cyclase"/>
</dbReference>
<dbReference type="Pfam" id="PF00990">
    <property type="entry name" value="GGDEF"/>
    <property type="match status" value="1"/>
</dbReference>
<dbReference type="Proteomes" id="UP000651977">
    <property type="component" value="Unassembled WGS sequence"/>
</dbReference>
<dbReference type="PROSITE" id="PS50887">
    <property type="entry name" value="GGDEF"/>
    <property type="match status" value="1"/>
</dbReference>
<dbReference type="InterPro" id="IPR035965">
    <property type="entry name" value="PAS-like_dom_sf"/>
</dbReference>
<evidence type="ECO:0000256" key="1">
    <source>
        <dbReference type="ARBA" id="ARBA00012528"/>
    </source>
</evidence>
<protein>
    <recommendedName>
        <fullName evidence="1">diguanylate cyclase</fullName>
        <ecNumber evidence="1">2.7.7.65</ecNumber>
    </recommendedName>
</protein>
<comment type="catalytic activity">
    <reaction evidence="2">
        <text>2 GTP = 3',3'-c-di-GMP + 2 diphosphate</text>
        <dbReference type="Rhea" id="RHEA:24898"/>
        <dbReference type="ChEBI" id="CHEBI:33019"/>
        <dbReference type="ChEBI" id="CHEBI:37565"/>
        <dbReference type="ChEBI" id="CHEBI:58805"/>
        <dbReference type="EC" id="2.7.7.65"/>
    </reaction>
</comment>
<keyword evidence="5" id="KW-1185">Reference proteome</keyword>
<evidence type="ECO:0000259" key="3">
    <source>
        <dbReference type="PROSITE" id="PS50887"/>
    </source>
</evidence>
<comment type="caution">
    <text evidence="4">The sequence shown here is derived from an EMBL/GenBank/DDBJ whole genome shotgun (WGS) entry which is preliminary data.</text>
</comment>
<dbReference type="EMBL" id="BMDY01000002">
    <property type="protein sequence ID" value="GGA94552.1"/>
    <property type="molecule type" value="Genomic_DNA"/>
</dbReference>
<dbReference type="SUPFAM" id="SSF55785">
    <property type="entry name" value="PYP-like sensor domain (PAS domain)"/>
    <property type="match status" value="1"/>
</dbReference>
<dbReference type="CDD" id="cd01949">
    <property type="entry name" value="GGDEF"/>
    <property type="match status" value="1"/>
</dbReference>
<dbReference type="NCBIfam" id="TIGR00254">
    <property type="entry name" value="GGDEF"/>
    <property type="match status" value="1"/>
</dbReference>
<dbReference type="InterPro" id="IPR029787">
    <property type="entry name" value="Nucleotide_cyclase"/>
</dbReference>
<dbReference type="InterPro" id="IPR000160">
    <property type="entry name" value="GGDEF_dom"/>
</dbReference>
<sequence>MDEYTLASHYYLLLDALPEHVFVFSEQGQYLEVFGGQDNHTQFDCKAYVGQYLHDVMPLKSAELFLSYIQQAIKKNKTVIVNYHFNNDTMIRFPDDIEPPKELWFEGIIKPLAERYHDQKTVLWTARNITQRHYLEKQLKALSETDELTGVLNRRAFMNALYNKRQQFLRDTQDVSLLMLDIDRFKSVNDSLGHQAGDAVIKHVTELCQQTIRQVDSLGRLGGEEFAIILHDANLDQAYQLASRLCQRVATQPCIWQQQPIKVTISIGLSTFKIEDKTPEQVIQRADHAMYTSKHLGRNLVSIFSPNHQGQFPKI</sequence>
<evidence type="ECO:0000256" key="2">
    <source>
        <dbReference type="ARBA" id="ARBA00034247"/>
    </source>
</evidence>
<dbReference type="PANTHER" id="PTHR45138:SF9">
    <property type="entry name" value="DIGUANYLATE CYCLASE DGCM-RELATED"/>
    <property type="match status" value="1"/>
</dbReference>
<feature type="domain" description="GGDEF" evidence="3">
    <location>
        <begin position="173"/>
        <end position="306"/>
    </location>
</feature>
<dbReference type="Gene3D" id="3.30.70.270">
    <property type="match status" value="1"/>
</dbReference>
<proteinExistence type="predicted"/>
<dbReference type="Gene3D" id="3.30.450.20">
    <property type="entry name" value="PAS domain"/>
    <property type="match status" value="1"/>
</dbReference>
<dbReference type="SMART" id="SM00267">
    <property type="entry name" value="GGDEF"/>
    <property type="match status" value="1"/>
</dbReference>